<evidence type="ECO:0000256" key="1">
    <source>
        <dbReference type="SAM" id="MobiDB-lite"/>
    </source>
</evidence>
<gene>
    <name evidence="2" type="ORF">GDO81_028253</name>
</gene>
<name>A0AAV6ZPW3_ENGPU</name>
<proteinExistence type="predicted"/>
<keyword evidence="3" id="KW-1185">Reference proteome</keyword>
<reference evidence="2" key="1">
    <citation type="thesis" date="2020" institute="ProQuest LLC" country="789 East Eisenhower Parkway, Ann Arbor, MI, USA">
        <title>Comparative Genomics and Chromosome Evolution.</title>
        <authorList>
            <person name="Mudd A.B."/>
        </authorList>
    </citation>
    <scope>NUCLEOTIDE SEQUENCE</scope>
    <source>
        <strain evidence="2">237g6f4</strain>
        <tissue evidence="2">Blood</tissue>
    </source>
</reference>
<organism evidence="2 3">
    <name type="scientific">Engystomops pustulosus</name>
    <name type="common">Tungara frog</name>
    <name type="synonym">Physalaemus pustulosus</name>
    <dbReference type="NCBI Taxonomy" id="76066"/>
    <lineage>
        <taxon>Eukaryota</taxon>
        <taxon>Metazoa</taxon>
        <taxon>Chordata</taxon>
        <taxon>Craniata</taxon>
        <taxon>Vertebrata</taxon>
        <taxon>Euteleostomi</taxon>
        <taxon>Amphibia</taxon>
        <taxon>Batrachia</taxon>
        <taxon>Anura</taxon>
        <taxon>Neobatrachia</taxon>
        <taxon>Hyloidea</taxon>
        <taxon>Leptodactylidae</taxon>
        <taxon>Leiuperinae</taxon>
        <taxon>Engystomops</taxon>
    </lineage>
</organism>
<feature type="compositionally biased region" description="Low complexity" evidence="1">
    <location>
        <begin position="9"/>
        <end position="28"/>
    </location>
</feature>
<feature type="region of interest" description="Disordered" evidence="1">
    <location>
        <begin position="1"/>
        <end position="54"/>
    </location>
</feature>
<feature type="compositionally biased region" description="Pro residues" evidence="1">
    <location>
        <begin position="29"/>
        <end position="44"/>
    </location>
</feature>
<accession>A0AAV6ZPW3</accession>
<dbReference type="AlphaFoldDB" id="A0AAV6ZPW3"/>
<evidence type="ECO:0000313" key="3">
    <source>
        <dbReference type="Proteomes" id="UP000824782"/>
    </source>
</evidence>
<dbReference type="Proteomes" id="UP000824782">
    <property type="component" value="Unassembled WGS sequence"/>
</dbReference>
<protein>
    <submittedName>
        <fullName evidence="2">Uncharacterized protein</fullName>
    </submittedName>
</protein>
<comment type="caution">
    <text evidence="2">The sequence shown here is derived from an EMBL/GenBank/DDBJ whole genome shotgun (WGS) entry which is preliminary data.</text>
</comment>
<sequence>MADPAIGHSLPSKRSLLKSPTTSGALGPAPSPAQSPACPRPNTAPKPAATITDPDTLSLCTTASLPMHAPTTGDAVPAH</sequence>
<evidence type="ECO:0000313" key="2">
    <source>
        <dbReference type="EMBL" id="KAG8550128.1"/>
    </source>
</evidence>
<dbReference type="EMBL" id="WNYA01000081">
    <property type="protein sequence ID" value="KAG8550128.1"/>
    <property type="molecule type" value="Genomic_DNA"/>
</dbReference>